<evidence type="ECO:0000313" key="3">
    <source>
        <dbReference type="Proteomes" id="UP000053257"/>
    </source>
</evidence>
<gene>
    <name evidence="2" type="ORF">PHLGIDRAFT_34773</name>
</gene>
<evidence type="ECO:0000256" key="1">
    <source>
        <dbReference type="SAM" id="MobiDB-lite"/>
    </source>
</evidence>
<evidence type="ECO:0000313" key="2">
    <source>
        <dbReference type="EMBL" id="KIP08904.1"/>
    </source>
</evidence>
<dbReference type="EMBL" id="KN840473">
    <property type="protein sequence ID" value="KIP08904.1"/>
    <property type="molecule type" value="Genomic_DNA"/>
</dbReference>
<proteinExistence type="predicted"/>
<reference evidence="2 3" key="1">
    <citation type="journal article" date="2014" name="PLoS Genet.">
        <title>Analysis of the Phlebiopsis gigantea genome, transcriptome and secretome provides insight into its pioneer colonization strategies of wood.</title>
        <authorList>
            <person name="Hori C."/>
            <person name="Ishida T."/>
            <person name="Igarashi K."/>
            <person name="Samejima M."/>
            <person name="Suzuki H."/>
            <person name="Master E."/>
            <person name="Ferreira P."/>
            <person name="Ruiz-Duenas F.J."/>
            <person name="Held B."/>
            <person name="Canessa P."/>
            <person name="Larrondo L.F."/>
            <person name="Schmoll M."/>
            <person name="Druzhinina I.S."/>
            <person name="Kubicek C.P."/>
            <person name="Gaskell J.A."/>
            <person name="Kersten P."/>
            <person name="St John F."/>
            <person name="Glasner J."/>
            <person name="Sabat G."/>
            <person name="Splinter BonDurant S."/>
            <person name="Syed K."/>
            <person name="Yadav J."/>
            <person name="Mgbeahuruike A.C."/>
            <person name="Kovalchuk A."/>
            <person name="Asiegbu F.O."/>
            <person name="Lackner G."/>
            <person name="Hoffmeister D."/>
            <person name="Rencoret J."/>
            <person name="Gutierrez A."/>
            <person name="Sun H."/>
            <person name="Lindquist E."/>
            <person name="Barry K."/>
            <person name="Riley R."/>
            <person name="Grigoriev I.V."/>
            <person name="Henrissat B."/>
            <person name="Kues U."/>
            <person name="Berka R.M."/>
            <person name="Martinez A.T."/>
            <person name="Covert S.F."/>
            <person name="Blanchette R.A."/>
            <person name="Cullen D."/>
        </authorList>
    </citation>
    <scope>NUCLEOTIDE SEQUENCE [LARGE SCALE GENOMIC DNA]</scope>
    <source>
        <strain evidence="2 3">11061_1 CR5-6</strain>
    </source>
</reference>
<dbReference type="OrthoDB" id="2678231at2759"/>
<protein>
    <submittedName>
        <fullName evidence="2">Uncharacterized protein</fullName>
    </submittedName>
</protein>
<dbReference type="AlphaFoldDB" id="A0A0C3NUB1"/>
<dbReference type="Proteomes" id="UP000053257">
    <property type="component" value="Unassembled WGS sequence"/>
</dbReference>
<sequence>MVRQLAQRVAAYNSKSQKPIRSNRVGFVPKSPLSSKGFHTKHSRVLLDALPNSSARRHLKSKQPALPTIVEEEEEEDAYVPLKRDLRREFDVLDDRKGVTEEDMDWDEETTLVAMLRDDQSEHSDTEELAALADKLKGPMSTQSQQLRRYMAETIVPAIQRVKQVHDTMEEEVDMAYGTGLLAFDEKTTDSLLGQLVEAYAQRNTLWSQLEDDLAHCGTLSCPSDRTARAKTSIESLPMDVEATITRLEKKCKDMEKTSNSAVSKQKILKGLFQQLQ</sequence>
<accession>A0A0C3NUB1</accession>
<keyword evidence="3" id="KW-1185">Reference proteome</keyword>
<organism evidence="2 3">
    <name type="scientific">Phlebiopsis gigantea (strain 11061_1 CR5-6)</name>
    <name type="common">White-rot fungus</name>
    <name type="synonym">Peniophora gigantea</name>
    <dbReference type="NCBI Taxonomy" id="745531"/>
    <lineage>
        <taxon>Eukaryota</taxon>
        <taxon>Fungi</taxon>
        <taxon>Dikarya</taxon>
        <taxon>Basidiomycota</taxon>
        <taxon>Agaricomycotina</taxon>
        <taxon>Agaricomycetes</taxon>
        <taxon>Polyporales</taxon>
        <taxon>Phanerochaetaceae</taxon>
        <taxon>Phlebiopsis</taxon>
    </lineage>
</organism>
<dbReference type="HOGENOM" id="CLU_083370_0_0_1"/>
<name>A0A0C3NUB1_PHLG1</name>
<feature type="region of interest" description="Disordered" evidence="1">
    <location>
        <begin position="12"/>
        <end position="34"/>
    </location>
</feature>